<dbReference type="GO" id="GO:0071555">
    <property type="term" value="P:cell wall organization"/>
    <property type="evidence" value="ECO:0007669"/>
    <property type="project" value="TreeGrafter"/>
</dbReference>
<dbReference type="InterPro" id="IPR032710">
    <property type="entry name" value="NTF2-like_dom_sf"/>
</dbReference>
<dbReference type="SUPFAM" id="SSF56601">
    <property type="entry name" value="beta-lactamase/transpeptidase-like"/>
    <property type="match status" value="1"/>
</dbReference>
<dbReference type="Pfam" id="PF00905">
    <property type="entry name" value="Transpeptidase"/>
    <property type="match status" value="1"/>
</dbReference>
<dbReference type="InterPro" id="IPR007887">
    <property type="entry name" value="MecA_N"/>
</dbReference>
<feature type="chain" id="PRO_5038744516" evidence="5">
    <location>
        <begin position="21"/>
        <end position="678"/>
    </location>
</feature>
<dbReference type="GO" id="GO:0071972">
    <property type="term" value="F:peptidoglycan L,D-transpeptidase activity"/>
    <property type="evidence" value="ECO:0007669"/>
    <property type="project" value="TreeGrafter"/>
</dbReference>
<keyword evidence="5" id="KW-0732">Signal</keyword>
<evidence type="ECO:0000259" key="6">
    <source>
        <dbReference type="Pfam" id="PF00905"/>
    </source>
</evidence>
<feature type="region of interest" description="Disordered" evidence="4">
    <location>
        <begin position="642"/>
        <end position="678"/>
    </location>
</feature>
<keyword evidence="9" id="KW-0131">Cell cycle</keyword>
<comment type="caution">
    <text evidence="9">The sequence shown here is derived from an EMBL/GenBank/DDBJ whole genome shotgun (WGS) entry which is preliminary data.</text>
</comment>
<dbReference type="Gene3D" id="3.90.1310.10">
    <property type="entry name" value="Penicillin-binding protein 2a (Domain 2)"/>
    <property type="match status" value="1"/>
</dbReference>
<name>A0A7W7RLP8_9ACTN</name>
<feature type="domain" description="NTF2-like N-terminal transpeptidase" evidence="8">
    <location>
        <begin position="31"/>
        <end position="139"/>
    </location>
</feature>
<evidence type="ECO:0000313" key="9">
    <source>
        <dbReference type="EMBL" id="MBB4933848.1"/>
    </source>
</evidence>
<dbReference type="InterPro" id="IPR036138">
    <property type="entry name" value="PBP_dimer_sf"/>
</dbReference>
<dbReference type="GO" id="GO:0051301">
    <property type="term" value="P:cell division"/>
    <property type="evidence" value="ECO:0007669"/>
    <property type="project" value="UniProtKB-KW"/>
</dbReference>
<organism evidence="9 10">
    <name type="scientific">Lipingzhangella halophila</name>
    <dbReference type="NCBI Taxonomy" id="1783352"/>
    <lineage>
        <taxon>Bacteria</taxon>
        <taxon>Bacillati</taxon>
        <taxon>Actinomycetota</taxon>
        <taxon>Actinomycetes</taxon>
        <taxon>Streptosporangiales</taxon>
        <taxon>Nocardiopsidaceae</taxon>
        <taxon>Lipingzhangella</taxon>
    </lineage>
</organism>
<dbReference type="SUPFAM" id="SSF54427">
    <property type="entry name" value="NTF2-like"/>
    <property type="match status" value="1"/>
</dbReference>
<dbReference type="GO" id="GO:0008658">
    <property type="term" value="F:penicillin binding"/>
    <property type="evidence" value="ECO:0007669"/>
    <property type="project" value="InterPro"/>
</dbReference>
<accession>A0A7W7RLP8</accession>
<dbReference type="GO" id="GO:0046677">
    <property type="term" value="P:response to antibiotic"/>
    <property type="evidence" value="ECO:0007669"/>
    <property type="project" value="InterPro"/>
</dbReference>
<evidence type="ECO:0000256" key="4">
    <source>
        <dbReference type="SAM" id="MobiDB-lite"/>
    </source>
</evidence>
<feature type="compositionally biased region" description="Acidic residues" evidence="4">
    <location>
        <begin position="651"/>
        <end position="665"/>
    </location>
</feature>
<proteinExistence type="inferred from homology"/>
<feature type="signal peptide" evidence="5">
    <location>
        <begin position="1"/>
        <end position="20"/>
    </location>
</feature>
<dbReference type="PROSITE" id="PS51257">
    <property type="entry name" value="PROKAR_LIPOPROTEIN"/>
    <property type="match status" value="1"/>
</dbReference>
<dbReference type="Pfam" id="PF03717">
    <property type="entry name" value="PBP_dimer"/>
    <property type="match status" value="1"/>
</dbReference>
<keyword evidence="10" id="KW-1185">Reference proteome</keyword>
<dbReference type="PANTHER" id="PTHR30627:SF24">
    <property type="entry name" value="PENICILLIN-BINDING PROTEIN 4B"/>
    <property type="match status" value="1"/>
</dbReference>
<dbReference type="SUPFAM" id="SSF56519">
    <property type="entry name" value="Penicillin binding protein dimerisation domain"/>
    <property type="match status" value="1"/>
</dbReference>
<sequence length="678" mass="70727">MPPRPLRRALAAGTSAVLVAAIAGCTTHPSPELAVRAFLLDWQGGEYESAARQTTGDVDEVASALERTLRQLDLAGLKFELGGINQDGDTATAKFDVSADLGIGDPVWEYTGSMALEDGDSGWKINWEPNVIHPDLGADERLAVDYDVPDRGQIYDRQGQPLVAEQEVTAFGVVPDDMGDIDEGVNGLAELLDEDPGPLLNRVRSAPPEQFQPLVLVRKRDVEGTVTRQAKRIDGVETKQVTIPLHPEQADAAVGEVAGTVGHNVSSRVAGPYQAGDTVGLSGLQNAFQQRLAGTASTDVVTLDSDGAQTDVLRRWPGEPSGSLSSTLDSEVQEAAEGSLESILSNKPGYLVAVDSGSGEVLAAAGNPGNTEDDGAFTKEYRPGEVFTIVSAAAAMDSGAAGPDQQVPCEQSQKVGDRTFRNPNDTALWDAPDLARGFAYTCTTAFAGLGKDVGGDALASAAEDFGVGGDWRLSVPTHTGEFPVPSSAEDTAAAMVGRGDVTVSPLTMALVAGAVADGTWHPPRLSVTEEERDSTPPRELNADTVSALQDMMEDAVVEGSASGADISQEIGQIGQVPVHGQVSTATQKIDGKKTAVQWFVGYQGDVAVAVAIEVKPALGSYDYAENAVSEFLLRMPDGYVEDVPELAENAENPDSDLGEAPDSEGSDGSAGTSNAAGE</sequence>
<feature type="domain" description="Penicillin-binding protein transpeptidase" evidence="6">
    <location>
        <begin position="349"/>
        <end position="616"/>
    </location>
</feature>
<dbReference type="AlphaFoldDB" id="A0A7W7RLP8"/>
<dbReference type="InterPro" id="IPR012338">
    <property type="entry name" value="Beta-lactam/transpept-like"/>
</dbReference>
<evidence type="ECO:0000256" key="1">
    <source>
        <dbReference type="ARBA" id="ARBA00004370"/>
    </source>
</evidence>
<dbReference type="RefSeq" id="WP_184581431.1">
    <property type="nucleotide sequence ID" value="NZ_JACHJT010000001.1"/>
</dbReference>
<keyword evidence="3" id="KW-0472">Membrane</keyword>
<dbReference type="PANTHER" id="PTHR30627">
    <property type="entry name" value="PEPTIDOGLYCAN D,D-TRANSPEPTIDASE"/>
    <property type="match status" value="1"/>
</dbReference>
<dbReference type="InterPro" id="IPR050515">
    <property type="entry name" value="Beta-lactam/transpept"/>
</dbReference>
<dbReference type="Gene3D" id="3.40.710.10">
    <property type="entry name" value="DD-peptidase/beta-lactamase superfamily"/>
    <property type="match status" value="1"/>
</dbReference>
<evidence type="ECO:0000256" key="5">
    <source>
        <dbReference type="SAM" id="SignalP"/>
    </source>
</evidence>
<evidence type="ECO:0000259" key="8">
    <source>
        <dbReference type="Pfam" id="PF05223"/>
    </source>
</evidence>
<protein>
    <submittedName>
        <fullName evidence="9">Cell division protein FtsI/penicillin-binding protein 2</fullName>
    </submittedName>
</protein>
<reference evidence="9 10" key="1">
    <citation type="submission" date="2020-08" db="EMBL/GenBank/DDBJ databases">
        <title>Sequencing the genomes of 1000 actinobacteria strains.</title>
        <authorList>
            <person name="Klenk H.-P."/>
        </authorList>
    </citation>
    <scope>NUCLEOTIDE SEQUENCE [LARGE SCALE GENOMIC DNA]</scope>
    <source>
        <strain evidence="9 10">DSM 102030</strain>
    </source>
</reference>
<gene>
    <name evidence="9" type="ORF">F4561_004668</name>
</gene>
<dbReference type="Pfam" id="PF05223">
    <property type="entry name" value="MecA_N"/>
    <property type="match status" value="1"/>
</dbReference>
<dbReference type="Proteomes" id="UP000523007">
    <property type="component" value="Unassembled WGS sequence"/>
</dbReference>
<dbReference type="EMBL" id="JACHJT010000001">
    <property type="protein sequence ID" value="MBB4933848.1"/>
    <property type="molecule type" value="Genomic_DNA"/>
</dbReference>
<evidence type="ECO:0000313" key="10">
    <source>
        <dbReference type="Proteomes" id="UP000523007"/>
    </source>
</evidence>
<evidence type="ECO:0000259" key="7">
    <source>
        <dbReference type="Pfam" id="PF03717"/>
    </source>
</evidence>
<evidence type="ECO:0000256" key="3">
    <source>
        <dbReference type="ARBA" id="ARBA00023136"/>
    </source>
</evidence>
<evidence type="ECO:0000256" key="2">
    <source>
        <dbReference type="ARBA" id="ARBA00007171"/>
    </source>
</evidence>
<feature type="domain" description="Penicillin-binding protein dimerisation" evidence="7">
    <location>
        <begin position="148"/>
        <end position="311"/>
    </location>
</feature>
<comment type="subcellular location">
    <subcellularLocation>
        <location evidence="1">Membrane</location>
    </subcellularLocation>
</comment>
<feature type="compositionally biased region" description="Polar residues" evidence="4">
    <location>
        <begin position="669"/>
        <end position="678"/>
    </location>
</feature>
<keyword evidence="9" id="KW-0132">Cell division</keyword>
<dbReference type="GO" id="GO:0005886">
    <property type="term" value="C:plasma membrane"/>
    <property type="evidence" value="ECO:0007669"/>
    <property type="project" value="TreeGrafter"/>
</dbReference>
<dbReference type="InterPro" id="IPR001460">
    <property type="entry name" value="PCN-bd_Tpept"/>
</dbReference>
<comment type="similarity">
    <text evidence="2">Belongs to the transpeptidase family.</text>
</comment>
<dbReference type="InterPro" id="IPR005311">
    <property type="entry name" value="PBP_dimer"/>
</dbReference>